<feature type="compositionally biased region" description="Basic residues" evidence="9">
    <location>
        <begin position="30"/>
        <end position="39"/>
    </location>
</feature>
<feature type="compositionally biased region" description="Acidic residues" evidence="9">
    <location>
        <begin position="443"/>
        <end position="453"/>
    </location>
</feature>
<dbReference type="OMA" id="IDNLWDV"/>
<dbReference type="eggNOG" id="KOG1418">
    <property type="taxonomic scope" value="Eukaryota"/>
</dbReference>
<reference evidence="12 13" key="2">
    <citation type="journal article" date="2007" name="PLoS Biol.">
        <title>Principles of genome evolution in the Drosophila melanogaster species group.</title>
        <authorList>
            <person name="Ranz J.M."/>
            <person name="Maurin D."/>
            <person name="Chan Y.S."/>
            <person name="von Grotthuss M."/>
            <person name="Hillier L.W."/>
            <person name="Roote J."/>
            <person name="Ashburner M."/>
            <person name="Bergman C.M."/>
        </authorList>
    </citation>
    <scope>NUCLEOTIDE SEQUENCE [LARGE SCALE GENOMIC DNA]</scope>
    <source>
        <strain evidence="13">Tai18E2 / Tucson 14021-0261.01</strain>
    </source>
</reference>
<dbReference type="GO" id="GO:0015271">
    <property type="term" value="F:outward rectifier potassium channel activity"/>
    <property type="evidence" value="ECO:0007669"/>
    <property type="project" value="TreeGrafter"/>
</dbReference>
<dbReference type="GO" id="GO:0005886">
    <property type="term" value="C:plasma membrane"/>
    <property type="evidence" value="ECO:0007669"/>
    <property type="project" value="TreeGrafter"/>
</dbReference>
<dbReference type="PhylomeDB" id="B4P9I0"/>
<keyword evidence="13" id="KW-1185">Reference proteome</keyword>
<dbReference type="GO" id="GO:0022841">
    <property type="term" value="F:potassium ion leak channel activity"/>
    <property type="evidence" value="ECO:0007669"/>
    <property type="project" value="TreeGrafter"/>
</dbReference>
<feature type="domain" description="Potassium channel" evidence="11">
    <location>
        <begin position="796"/>
        <end position="869"/>
    </location>
</feature>
<dbReference type="HOGENOM" id="CLU_301537_0_0_1"/>
<evidence type="ECO:0000256" key="2">
    <source>
        <dbReference type="ARBA" id="ARBA00022448"/>
    </source>
</evidence>
<dbReference type="PANTHER" id="PTHR11003:SF335">
    <property type="entry name" value="POTASSIUM CHANNEL DOMAIN-CONTAINING PROTEIN"/>
    <property type="match status" value="1"/>
</dbReference>
<feature type="compositionally biased region" description="Polar residues" evidence="9">
    <location>
        <begin position="251"/>
        <end position="266"/>
    </location>
</feature>
<keyword evidence="2 8" id="KW-0813">Transport</keyword>
<feature type="region of interest" description="Disordered" evidence="9">
    <location>
        <begin position="235"/>
        <end position="362"/>
    </location>
</feature>
<keyword evidence="7 8" id="KW-0407">Ion channel</keyword>
<dbReference type="PANTHER" id="PTHR11003">
    <property type="entry name" value="POTASSIUM CHANNEL, SUBFAMILY K"/>
    <property type="match status" value="1"/>
</dbReference>
<feature type="compositionally biased region" description="Polar residues" evidence="9">
    <location>
        <begin position="764"/>
        <end position="773"/>
    </location>
</feature>
<dbReference type="AlphaFoldDB" id="B4P9I0"/>
<evidence type="ECO:0000256" key="4">
    <source>
        <dbReference type="ARBA" id="ARBA00022989"/>
    </source>
</evidence>
<feature type="region of interest" description="Disordered" evidence="9">
    <location>
        <begin position="1"/>
        <end position="206"/>
    </location>
</feature>
<feature type="compositionally biased region" description="Basic and acidic residues" evidence="9">
    <location>
        <begin position="171"/>
        <end position="192"/>
    </location>
</feature>
<feature type="compositionally biased region" description="Basic and acidic residues" evidence="9">
    <location>
        <begin position="7"/>
        <end position="25"/>
    </location>
</feature>
<protein>
    <submittedName>
        <fullName evidence="12">Uncharacterized protein, isoform A</fullName>
    </submittedName>
</protein>
<feature type="transmembrane region" description="Helical" evidence="10">
    <location>
        <begin position="843"/>
        <end position="865"/>
    </location>
</feature>
<evidence type="ECO:0000256" key="10">
    <source>
        <dbReference type="SAM" id="Phobius"/>
    </source>
</evidence>
<feature type="transmembrane region" description="Helical" evidence="10">
    <location>
        <begin position="786"/>
        <end position="808"/>
    </location>
</feature>
<evidence type="ECO:0000256" key="3">
    <source>
        <dbReference type="ARBA" id="ARBA00022692"/>
    </source>
</evidence>
<accession>B4P9I0</accession>
<dbReference type="OrthoDB" id="297496at2759"/>
<evidence type="ECO:0000313" key="12">
    <source>
        <dbReference type="EMBL" id="EDW91300.1"/>
    </source>
</evidence>
<evidence type="ECO:0000256" key="9">
    <source>
        <dbReference type="SAM" id="MobiDB-lite"/>
    </source>
</evidence>
<feature type="compositionally biased region" description="Basic and acidic residues" evidence="9">
    <location>
        <begin position="406"/>
        <end position="439"/>
    </location>
</feature>
<name>B4P9I0_DROYA</name>
<gene>
    <name evidence="12" type="primary">Dyak\GE12166</name>
    <name evidence="12" type="synonym">dyak_GLEANR_12442</name>
    <name evidence="12" type="synonym">GE12166</name>
    <name evidence="12" type="ORF">Dyak_GE12166</name>
</gene>
<dbReference type="GO" id="GO:0030322">
    <property type="term" value="P:stabilization of membrane potential"/>
    <property type="evidence" value="ECO:0007669"/>
    <property type="project" value="TreeGrafter"/>
</dbReference>
<evidence type="ECO:0000313" key="13">
    <source>
        <dbReference type="Proteomes" id="UP000002282"/>
    </source>
</evidence>
<feature type="region of interest" description="Disordered" evidence="9">
    <location>
        <begin position="401"/>
        <end position="468"/>
    </location>
</feature>
<dbReference type="Proteomes" id="UP000002282">
    <property type="component" value="Chromosome 2R"/>
</dbReference>
<dbReference type="Gene3D" id="1.10.287.70">
    <property type="match status" value="1"/>
</dbReference>
<evidence type="ECO:0000256" key="7">
    <source>
        <dbReference type="ARBA" id="ARBA00023303"/>
    </source>
</evidence>
<reference evidence="12 13" key="1">
    <citation type="journal article" date="2007" name="Nature">
        <title>Evolution of genes and genomes on the Drosophila phylogeny.</title>
        <authorList>
            <consortium name="Drosophila 12 Genomes Consortium"/>
            <person name="Clark A.G."/>
            <person name="Eisen M.B."/>
            <person name="Smith D.R."/>
            <person name="Bergman C.M."/>
            <person name="Oliver B."/>
            <person name="Markow T.A."/>
            <person name="Kaufman T.C."/>
            <person name="Kellis M."/>
            <person name="Gelbart W."/>
            <person name="Iyer V.N."/>
            <person name="Pollard D.A."/>
            <person name="Sackton T.B."/>
            <person name="Larracuente A.M."/>
            <person name="Singh N.D."/>
            <person name="Abad J.P."/>
            <person name="Abt D.N."/>
            <person name="Adryan B."/>
            <person name="Aguade M."/>
            <person name="Akashi H."/>
            <person name="Anderson W.W."/>
            <person name="Aquadro C.F."/>
            <person name="Ardell D.H."/>
            <person name="Arguello R."/>
            <person name="Artieri C.G."/>
            <person name="Barbash D.A."/>
            <person name="Barker D."/>
            <person name="Barsanti P."/>
            <person name="Batterham P."/>
            <person name="Batzoglou S."/>
            <person name="Begun D."/>
            <person name="Bhutkar A."/>
            <person name="Blanco E."/>
            <person name="Bosak S.A."/>
            <person name="Bradley R.K."/>
            <person name="Brand A.D."/>
            <person name="Brent M.R."/>
            <person name="Brooks A.N."/>
            <person name="Brown R.H."/>
            <person name="Butlin R.K."/>
            <person name="Caggese C."/>
            <person name="Calvi B.R."/>
            <person name="Bernardo de Carvalho A."/>
            <person name="Caspi A."/>
            <person name="Castrezana S."/>
            <person name="Celniker S.E."/>
            <person name="Chang J.L."/>
            <person name="Chapple C."/>
            <person name="Chatterji S."/>
            <person name="Chinwalla A."/>
            <person name="Civetta A."/>
            <person name="Clifton S.W."/>
            <person name="Comeron J.M."/>
            <person name="Costello J.C."/>
            <person name="Coyne J.A."/>
            <person name="Daub J."/>
            <person name="David R.G."/>
            <person name="Delcher A.L."/>
            <person name="Delehaunty K."/>
            <person name="Do C.B."/>
            <person name="Ebling H."/>
            <person name="Edwards K."/>
            <person name="Eickbush T."/>
            <person name="Evans J.D."/>
            <person name="Filipski A."/>
            <person name="Findeiss S."/>
            <person name="Freyhult E."/>
            <person name="Fulton L."/>
            <person name="Fulton R."/>
            <person name="Garcia A.C."/>
            <person name="Gardiner A."/>
            <person name="Garfield D.A."/>
            <person name="Garvin B.E."/>
            <person name="Gibson G."/>
            <person name="Gilbert D."/>
            <person name="Gnerre S."/>
            <person name="Godfrey J."/>
            <person name="Good R."/>
            <person name="Gotea V."/>
            <person name="Gravely B."/>
            <person name="Greenberg A.J."/>
            <person name="Griffiths-Jones S."/>
            <person name="Gross S."/>
            <person name="Guigo R."/>
            <person name="Gustafson E.A."/>
            <person name="Haerty W."/>
            <person name="Hahn M.W."/>
            <person name="Halligan D.L."/>
            <person name="Halpern A.L."/>
            <person name="Halter G.M."/>
            <person name="Han M.V."/>
            <person name="Heger A."/>
            <person name="Hillier L."/>
            <person name="Hinrichs A.S."/>
            <person name="Holmes I."/>
            <person name="Hoskins R.A."/>
            <person name="Hubisz M.J."/>
            <person name="Hultmark D."/>
            <person name="Huntley M.A."/>
            <person name="Jaffe D.B."/>
            <person name="Jagadeeshan S."/>
            <person name="Jeck W.R."/>
            <person name="Johnson J."/>
            <person name="Jones C.D."/>
            <person name="Jordan W.C."/>
            <person name="Karpen G.H."/>
            <person name="Kataoka E."/>
            <person name="Keightley P.D."/>
            <person name="Kheradpour P."/>
            <person name="Kirkness E.F."/>
            <person name="Koerich L.B."/>
            <person name="Kristiansen K."/>
            <person name="Kudrna D."/>
            <person name="Kulathinal R.J."/>
            <person name="Kumar S."/>
            <person name="Kwok R."/>
            <person name="Lander E."/>
            <person name="Langley C.H."/>
            <person name="Lapoint R."/>
            <person name="Lazzaro B.P."/>
            <person name="Lee S.J."/>
            <person name="Levesque L."/>
            <person name="Li R."/>
            <person name="Lin C.F."/>
            <person name="Lin M.F."/>
            <person name="Lindblad-Toh K."/>
            <person name="Llopart A."/>
            <person name="Long M."/>
            <person name="Low L."/>
            <person name="Lozovsky E."/>
            <person name="Lu J."/>
            <person name="Luo M."/>
            <person name="Machado C.A."/>
            <person name="Makalowski W."/>
            <person name="Marzo M."/>
            <person name="Matsuda M."/>
            <person name="Matzkin L."/>
            <person name="McAllister B."/>
            <person name="McBride C.S."/>
            <person name="McKernan B."/>
            <person name="McKernan K."/>
            <person name="Mendez-Lago M."/>
            <person name="Minx P."/>
            <person name="Mollenhauer M.U."/>
            <person name="Montooth K."/>
            <person name="Mount S.M."/>
            <person name="Mu X."/>
            <person name="Myers E."/>
            <person name="Negre B."/>
            <person name="Newfeld S."/>
            <person name="Nielsen R."/>
            <person name="Noor M.A."/>
            <person name="O'Grady P."/>
            <person name="Pachter L."/>
            <person name="Papaceit M."/>
            <person name="Parisi M.J."/>
            <person name="Parisi M."/>
            <person name="Parts L."/>
            <person name="Pedersen J.S."/>
            <person name="Pesole G."/>
            <person name="Phillippy A.M."/>
            <person name="Ponting C.P."/>
            <person name="Pop M."/>
            <person name="Porcelli D."/>
            <person name="Powell J.R."/>
            <person name="Prohaska S."/>
            <person name="Pruitt K."/>
            <person name="Puig M."/>
            <person name="Quesneville H."/>
            <person name="Ram K.R."/>
            <person name="Rand D."/>
            <person name="Rasmussen M.D."/>
            <person name="Reed L.K."/>
            <person name="Reenan R."/>
            <person name="Reily A."/>
            <person name="Remington K.A."/>
            <person name="Rieger T.T."/>
            <person name="Ritchie M.G."/>
            <person name="Robin C."/>
            <person name="Rogers Y.H."/>
            <person name="Rohde C."/>
            <person name="Rozas J."/>
            <person name="Rubenfield M.J."/>
            <person name="Ruiz A."/>
            <person name="Russo S."/>
            <person name="Salzberg S.L."/>
            <person name="Sanchez-Gracia A."/>
            <person name="Saranga D.J."/>
            <person name="Sato H."/>
            <person name="Schaeffer S.W."/>
            <person name="Schatz M.C."/>
            <person name="Schlenke T."/>
            <person name="Schwartz R."/>
            <person name="Segarra C."/>
            <person name="Singh R.S."/>
            <person name="Sirot L."/>
            <person name="Sirota M."/>
            <person name="Sisneros N.B."/>
            <person name="Smith C.D."/>
            <person name="Smith T.F."/>
            <person name="Spieth J."/>
            <person name="Stage D.E."/>
            <person name="Stark A."/>
            <person name="Stephan W."/>
            <person name="Strausberg R.L."/>
            <person name="Strempel S."/>
            <person name="Sturgill D."/>
            <person name="Sutton G."/>
            <person name="Sutton G.G."/>
            <person name="Tao W."/>
            <person name="Teichmann S."/>
            <person name="Tobari Y.N."/>
            <person name="Tomimura Y."/>
            <person name="Tsolas J.M."/>
            <person name="Valente V.L."/>
            <person name="Venter E."/>
            <person name="Venter J.C."/>
            <person name="Vicario S."/>
            <person name="Vieira F.G."/>
            <person name="Vilella A.J."/>
            <person name="Villasante A."/>
            <person name="Walenz B."/>
            <person name="Wang J."/>
            <person name="Wasserman M."/>
            <person name="Watts T."/>
            <person name="Wilson D."/>
            <person name="Wilson R.K."/>
            <person name="Wing R.A."/>
            <person name="Wolfner M.F."/>
            <person name="Wong A."/>
            <person name="Wong G.K."/>
            <person name="Wu C.I."/>
            <person name="Wu G."/>
            <person name="Yamamoto D."/>
            <person name="Yang H.P."/>
            <person name="Yang S.P."/>
            <person name="Yorke J.A."/>
            <person name="Yoshida K."/>
            <person name="Zdobnov E."/>
            <person name="Zhang P."/>
            <person name="Zhang Y."/>
            <person name="Zimin A.V."/>
            <person name="Baldwin J."/>
            <person name="Abdouelleil A."/>
            <person name="Abdulkadir J."/>
            <person name="Abebe A."/>
            <person name="Abera B."/>
            <person name="Abreu J."/>
            <person name="Acer S.C."/>
            <person name="Aftuck L."/>
            <person name="Alexander A."/>
            <person name="An P."/>
            <person name="Anderson E."/>
            <person name="Anderson S."/>
            <person name="Arachi H."/>
            <person name="Azer M."/>
            <person name="Bachantsang P."/>
            <person name="Barry A."/>
            <person name="Bayul T."/>
            <person name="Berlin A."/>
            <person name="Bessette D."/>
            <person name="Bloom T."/>
            <person name="Blye J."/>
            <person name="Boguslavskiy L."/>
            <person name="Bonnet C."/>
            <person name="Boukhgalter B."/>
            <person name="Bourzgui I."/>
            <person name="Brown A."/>
            <person name="Cahill P."/>
            <person name="Channer S."/>
            <person name="Cheshatsang Y."/>
            <person name="Chuda L."/>
            <person name="Citroen M."/>
            <person name="Collymore A."/>
            <person name="Cooke P."/>
            <person name="Costello M."/>
            <person name="D'Aco K."/>
            <person name="Daza R."/>
            <person name="De Haan G."/>
            <person name="DeGray S."/>
            <person name="DeMaso C."/>
            <person name="Dhargay N."/>
            <person name="Dooley K."/>
            <person name="Dooley E."/>
            <person name="Doricent M."/>
            <person name="Dorje P."/>
            <person name="Dorjee K."/>
            <person name="Dupes A."/>
            <person name="Elong R."/>
            <person name="Falk J."/>
            <person name="Farina A."/>
            <person name="Faro S."/>
            <person name="Ferguson D."/>
            <person name="Fisher S."/>
            <person name="Foley C.D."/>
            <person name="Franke A."/>
            <person name="Friedrich D."/>
            <person name="Gadbois L."/>
            <person name="Gearin G."/>
            <person name="Gearin C.R."/>
            <person name="Giannoukos G."/>
            <person name="Goode T."/>
            <person name="Graham J."/>
            <person name="Grandbois E."/>
            <person name="Grewal S."/>
            <person name="Gyaltsen K."/>
            <person name="Hafez N."/>
            <person name="Hagos B."/>
            <person name="Hall J."/>
            <person name="Henson C."/>
            <person name="Hollinger A."/>
            <person name="Honan T."/>
            <person name="Huard M.D."/>
            <person name="Hughes L."/>
            <person name="Hurhula B."/>
            <person name="Husby M.E."/>
            <person name="Kamat A."/>
            <person name="Kanga B."/>
            <person name="Kashin S."/>
            <person name="Khazanovich D."/>
            <person name="Kisner P."/>
            <person name="Lance K."/>
            <person name="Lara M."/>
            <person name="Lee W."/>
            <person name="Lennon N."/>
            <person name="Letendre F."/>
            <person name="LeVine R."/>
            <person name="Lipovsky A."/>
            <person name="Liu X."/>
            <person name="Liu J."/>
            <person name="Liu S."/>
            <person name="Lokyitsang T."/>
            <person name="Lokyitsang Y."/>
            <person name="Lubonja R."/>
            <person name="Lui A."/>
            <person name="MacDonald P."/>
            <person name="Magnisalis V."/>
            <person name="Maru K."/>
            <person name="Matthews C."/>
            <person name="McCusker W."/>
            <person name="McDonough S."/>
            <person name="Mehta T."/>
            <person name="Meldrim J."/>
            <person name="Meneus L."/>
            <person name="Mihai O."/>
            <person name="Mihalev A."/>
            <person name="Mihova T."/>
            <person name="Mittelman R."/>
            <person name="Mlenga V."/>
            <person name="Montmayeur A."/>
            <person name="Mulrain L."/>
            <person name="Navidi A."/>
            <person name="Naylor J."/>
            <person name="Negash T."/>
            <person name="Nguyen T."/>
            <person name="Nguyen N."/>
            <person name="Nicol R."/>
            <person name="Norbu C."/>
            <person name="Norbu N."/>
            <person name="Novod N."/>
            <person name="O'Neill B."/>
            <person name="Osman S."/>
            <person name="Markiewicz E."/>
            <person name="Oyono O.L."/>
            <person name="Patti C."/>
            <person name="Phunkhang P."/>
            <person name="Pierre F."/>
            <person name="Priest M."/>
            <person name="Raghuraman S."/>
            <person name="Rege F."/>
            <person name="Reyes R."/>
            <person name="Rise C."/>
            <person name="Rogov P."/>
            <person name="Ross K."/>
            <person name="Ryan E."/>
            <person name="Settipalli S."/>
            <person name="Shea T."/>
            <person name="Sherpa N."/>
            <person name="Shi L."/>
            <person name="Shih D."/>
            <person name="Sparrow T."/>
            <person name="Spaulding J."/>
            <person name="Stalker J."/>
            <person name="Stange-Thomann N."/>
            <person name="Stavropoulos S."/>
            <person name="Stone C."/>
            <person name="Strader C."/>
            <person name="Tesfaye S."/>
            <person name="Thomson T."/>
            <person name="Thoulutsang Y."/>
            <person name="Thoulutsang D."/>
            <person name="Topham K."/>
            <person name="Topping I."/>
            <person name="Tsamla T."/>
            <person name="Vassiliev H."/>
            <person name="Vo A."/>
            <person name="Wangchuk T."/>
            <person name="Wangdi T."/>
            <person name="Weiand M."/>
            <person name="Wilkinson J."/>
            <person name="Wilson A."/>
            <person name="Yadav S."/>
            <person name="Young G."/>
            <person name="Yu Q."/>
            <person name="Zembek L."/>
            <person name="Zhong D."/>
            <person name="Zimmer A."/>
            <person name="Zwirko Z."/>
            <person name="Jaffe D.B."/>
            <person name="Alvarez P."/>
            <person name="Brockman W."/>
            <person name="Butler J."/>
            <person name="Chin C."/>
            <person name="Gnerre S."/>
            <person name="Grabherr M."/>
            <person name="Kleber M."/>
            <person name="Mauceli E."/>
            <person name="MacCallum I."/>
        </authorList>
    </citation>
    <scope>NUCLEOTIDE SEQUENCE [LARGE SCALE GENOMIC DNA]</scope>
    <source>
        <strain evidence="13">Tai18E2 / Tucson 14021-0261.01</strain>
    </source>
</reference>
<evidence type="ECO:0000256" key="8">
    <source>
        <dbReference type="RuleBase" id="RU003857"/>
    </source>
</evidence>
<dbReference type="InterPro" id="IPR003280">
    <property type="entry name" value="2pore_dom_K_chnl"/>
</dbReference>
<comment type="similarity">
    <text evidence="8">Belongs to the two pore domain potassium channel (TC 1.A.1.8) family.</text>
</comment>
<sequence>MMSTSTKIDRETSTRLRLDKMEQPMDARQQQRHRRRLGRSHREQTPVTGATQNQDDVSPDAPPDPSPQMVRMQIRPPGTLSAHESKILRKRDKSFASSSARSQSQPREAEKLSSPDANHLIKHRSLSSPRHKEESSESELTTGSSSQQQRPITNLGQTHDTLSRLEQNLQRFEEERRRFESEKRLFEREKREHKMRHRQQLDNEERKRLLQSYRKLSDRIQLPQDEEERRRLIHSLRLQRQEAPKTRGRNRSSGYEESSTQFSSSDADAAEETHPRPRAPKIPQGFVAAPIRGAPPPPPSASASPAPKPKPPERLSVSRNNSLSPVRPQRRSKTPEQREEILRKHEYLEVGESRSEVIKPRISEAEQQSELMQKYMEAAERAAKAEAALAEQILSAEGVRRSHSLRLADKEEKPQKRSSSLERPLRPKRSGSLERKEQAPQDLPEETTADEPDTVPKSLGDPSLLPEEHISGAKPKVTLWQRMKNLFRRKKKIQVKGDDFTDLSTELQPEKLASRSLLYHLSLEARHEWKRLKLDYPQKVEELRQLRNRCIAYLICMAMLLGFGGLLFRYTEGAAENIYKCEVRKVKRDFIDRLWDVSHNMREEDWKSLARQKLRSFEDELNNLAELGLRRYPGQKSWNFVNCFIFCWTVITTIGYGHITPKTGMGRSLTIVYAIIGIPMFLIVLADLGKLFTRCVKFLWVYVRRMYYTRSCRRIRKQQQIRSAMTGFNTMYDMAIRRPSMFFGNSGADNDEESQADAEAGRSVGTSHPETPTSPYPETFEVDDEFNLPVSVASLLLITYILLGSFGFLIMEPSWTPLDAFYYVFISMSTIGFGDLVPGNPFYVMVSMIYLMFGLALTSMFINVVQIKLSDHFKMASAKVGATIGMNMASELGDEGGSQVKTPSELASVHGSRLDRIEEDGQEANGNGHSPVPPLTSILRAPRPLSPVSNGVDANGVGGDAGGDGDVSPPPLLPRRQVSVDPQPPAEGENKKKKKHRFF</sequence>
<feature type="domain" description="Potassium channel" evidence="11">
    <location>
        <begin position="636"/>
        <end position="693"/>
    </location>
</feature>
<evidence type="ECO:0000259" key="11">
    <source>
        <dbReference type="Pfam" id="PF07885"/>
    </source>
</evidence>
<feature type="compositionally biased region" description="Low complexity" evidence="9">
    <location>
        <begin position="95"/>
        <end position="105"/>
    </location>
</feature>
<feature type="transmembrane region" description="Helical" evidence="10">
    <location>
        <begin position="638"/>
        <end position="659"/>
    </location>
</feature>
<feature type="compositionally biased region" description="Basic and acidic residues" evidence="9">
    <location>
        <begin position="333"/>
        <end position="362"/>
    </location>
</feature>
<proteinExistence type="inferred from homology"/>
<evidence type="ECO:0000256" key="5">
    <source>
        <dbReference type="ARBA" id="ARBA00023065"/>
    </source>
</evidence>
<feature type="transmembrane region" description="Helical" evidence="10">
    <location>
        <begin position="671"/>
        <end position="692"/>
    </location>
</feature>
<feature type="compositionally biased region" description="Polar residues" evidence="9">
    <location>
        <begin position="45"/>
        <end position="54"/>
    </location>
</feature>
<feature type="compositionally biased region" description="Gly residues" evidence="9">
    <location>
        <begin position="956"/>
        <end position="965"/>
    </location>
</feature>
<feature type="region of interest" description="Disordered" evidence="9">
    <location>
        <begin position="920"/>
        <end position="999"/>
    </location>
</feature>
<feature type="region of interest" description="Disordered" evidence="9">
    <location>
        <begin position="748"/>
        <end position="776"/>
    </location>
</feature>
<feature type="compositionally biased region" description="Polar residues" evidence="9">
    <location>
        <begin position="147"/>
        <end position="160"/>
    </location>
</feature>
<organism evidence="12 13">
    <name type="scientific">Drosophila yakuba</name>
    <name type="common">Fruit fly</name>
    <dbReference type="NCBI Taxonomy" id="7245"/>
    <lineage>
        <taxon>Eukaryota</taxon>
        <taxon>Metazoa</taxon>
        <taxon>Ecdysozoa</taxon>
        <taxon>Arthropoda</taxon>
        <taxon>Hexapoda</taxon>
        <taxon>Insecta</taxon>
        <taxon>Pterygota</taxon>
        <taxon>Neoptera</taxon>
        <taxon>Endopterygota</taxon>
        <taxon>Diptera</taxon>
        <taxon>Brachycera</taxon>
        <taxon>Muscomorpha</taxon>
        <taxon>Ephydroidea</taxon>
        <taxon>Drosophilidae</taxon>
        <taxon>Drosophila</taxon>
        <taxon>Sophophora</taxon>
    </lineage>
</organism>
<dbReference type="InterPro" id="IPR013099">
    <property type="entry name" value="K_chnl_dom"/>
</dbReference>
<keyword evidence="5 8" id="KW-0406">Ion transport</keyword>
<keyword evidence="4 10" id="KW-1133">Transmembrane helix</keyword>
<evidence type="ECO:0000256" key="1">
    <source>
        <dbReference type="ARBA" id="ARBA00004141"/>
    </source>
</evidence>
<keyword evidence="3 8" id="KW-0812">Transmembrane</keyword>
<evidence type="ECO:0000256" key="6">
    <source>
        <dbReference type="ARBA" id="ARBA00023136"/>
    </source>
</evidence>
<dbReference type="PRINTS" id="PR01333">
    <property type="entry name" value="2POREKCHANEL"/>
</dbReference>
<feature type="transmembrane region" description="Helical" evidence="10">
    <location>
        <begin position="551"/>
        <end position="570"/>
    </location>
</feature>
<keyword evidence="6 10" id="KW-0472">Membrane</keyword>
<dbReference type="Pfam" id="PF07885">
    <property type="entry name" value="Ion_trans_2"/>
    <property type="match status" value="2"/>
</dbReference>
<dbReference type="EMBL" id="CM000158">
    <property type="protein sequence ID" value="EDW91300.1"/>
    <property type="molecule type" value="Genomic_DNA"/>
</dbReference>
<comment type="subcellular location">
    <subcellularLocation>
        <location evidence="1">Membrane</location>
        <topology evidence="1">Multi-pass membrane protein</topology>
    </subcellularLocation>
</comment>
<dbReference type="SUPFAM" id="SSF81324">
    <property type="entry name" value="Voltage-gated potassium channels"/>
    <property type="match status" value="2"/>
</dbReference>